<dbReference type="SUPFAM" id="SSF141072">
    <property type="entry name" value="CalX-like"/>
    <property type="match status" value="1"/>
</dbReference>
<dbReference type="PROSITE" id="PS00330">
    <property type="entry name" value="HEMOLYSIN_CALCIUM"/>
    <property type="match status" value="23"/>
</dbReference>
<dbReference type="InterPro" id="IPR013519">
    <property type="entry name" value="Int_alpha_beta-p"/>
</dbReference>
<keyword evidence="3" id="KW-0732">Signal</keyword>
<dbReference type="InterPro" id="IPR011049">
    <property type="entry name" value="Serralysin-like_metalloprot_C"/>
</dbReference>
<dbReference type="PRINTS" id="PR00313">
    <property type="entry name" value="CABNDNGRPT"/>
</dbReference>
<evidence type="ECO:0000256" key="4">
    <source>
        <dbReference type="ARBA" id="ARBA00022737"/>
    </source>
</evidence>
<proteinExistence type="predicted"/>
<organism evidence="9 10">
    <name type="scientific">Pelomonas dachongensis</name>
    <dbReference type="NCBI Taxonomy" id="3299029"/>
    <lineage>
        <taxon>Bacteria</taxon>
        <taxon>Pseudomonadati</taxon>
        <taxon>Pseudomonadota</taxon>
        <taxon>Betaproteobacteria</taxon>
        <taxon>Burkholderiales</taxon>
        <taxon>Sphaerotilaceae</taxon>
        <taxon>Roseateles</taxon>
    </lineage>
</organism>
<name>A0ABW7EJ57_9BURK</name>
<feature type="domain" description="SbsA Ig-like" evidence="7">
    <location>
        <begin position="5058"/>
        <end position="5179"/>
    </location>
</feature>
<dbReference type="InterPro" id="IPR038081">
    <property type="entry name" value="CalX-like_sf"/>
</dbReference>
<dbReference type="InterPro" id="IPR040853">
    <property type="entry name" value="RapA2_cadherin-like"/>
</dbReference>
<feature type="region of interest" description="Disordered" evidence="6">
    <location>
        <begin position="3099"/>
        <end position="3182"/>
    </location>
</feature>
<feature type="domain" description="RapA2 cadherin-like" evidence="8">
    <location>
        <begin position="1087"/>
        <end position="1158"/>
    </location>
</feature>
<feature type="domain" description="RapA2 cadherin-like" evidence="8">
    <location>
        <begin position="2097"/>
        <end position="2168"/>
    </location>
</feature>
<dbReference type="InterPro" id="IPR032812">
    <property type="entry name" value="SbsA_Ig"/>
</dbReference>
<evidence type="ECO:0000256" key="1">
    <source>
        <dbReference type="ARBA" id="ARBA00004613"/>
    </source>
</evidence>
<feature type="region of interest" description="Disordered" evidence="6">
    <location>
        <begin position="5870"/>
        <end position="5912"/>
    </location>
</feature>
<keyword evidence="10" id="KW-1185">Reference proteome</keyword>
<feature type="compositionally biased region" description="Polar residues" evidence="6">
    <location>
        <begin position="3157"/>
        <end position="3166"/>
    </location>
</feature>
<comment type="caution">
    <text evidence="9">The sequence shown here is derived from an EMBL/GenBank/DDBJ whole genome shotgun (WGS) entry which is preliminary data.</text>
</comment>
<dbReference type="InterPro" id="IPR018511">
    <property type="entry name" value="Hemolysin-typ_Ca-bd_CS"/>
</dbReference>
<evidence type="ECO:0000256" key="2">
    <source>
        <dbReference type="ARBA" id="ARBA00022525"/>
    </source>
</evidence>
<feature type="compositionally biased region" description="Acidic residues" evidence="6">
    <location>
        <begin position="3114"/>
        <end position="3126"/>
    </location>
</feature>
<feature type="domain" description="RapA2 cadherin-like" evidence="8">
    <location>
        <begin position="1997"/>
        <end position="2067"/>
    </location>
</feature>
<dbReference type="InterPro" id="IPR050557">
    <property type="entry name" value="RTX_toxin/Mannuronan_C5-epim"/>
</dbReference>
<dbReference type="InterPro" id="IPR028994">
    <property type="entry name" value="Integrin_alpha_N"/>
</dbReference>
<sequence>MQQAPQAPQNATEASNPEAKQLLAAGEVQAAQAGEAGAQAAPAAPAATADAPPPMVGKVREAGTTARVLRDGAVVALRPGDLLLEGDVVESGDAGALKLDLLRTGTQGSEERTVSATLGAQSRLLMQANAAGDEQLVGIRLVAGTIVVGESPDMLGIAIDTPAGRVVAKGQGVGVSVHPTTQETTVLPIGVSAAVATPGAGVTVQSASQLDGSPLSVGSAGITMQAGLETVRSTDSPSAAQVTSITTLAGAGAGVGGAAGSLDVAASSSPLAGNAAMLASTGSPAGLAGLAGFAGAALPGFAGGTSLAPISGSGGTSSPSAGPTTAPAPLPPPPEPSSPGPTPAAPVPGAPLPAPLLVPTVSVRDVVVDESAGSAQVPVVLSTPTTIDVTVSVQVSGSEDGRIAAGVYSVTVPAGATTATVPVPINRDTTRQADDTLSVQLVTVVNGVAGESSAELTLQDASTIMAGPADSVLTGGAGNDALQGGSGNDVLDGGAGRDQLNGGAGDDTLVYDPSDLSVDGGAGSNTLRLTGDANLGASTVVLSNLSVLDLRGSAAAVDLSSAAVRAMLPAGEDVLRVDGDAGDQIRVTEVWTPSNGPTTPAGFNDYSRPDGQNGTVVLRLATGVELVATLTAPSAGGALVGGAGDESLLGGSGNDLINGGAGRDQLSGGDGNDTLVFDGNDVLIDGGAGNDTLQLRGDANLTTGGVVLRNIEALDLRDGPLGSASQVALSAEAVRALLPAGSDTLRITGDAGDRVVVTEQWTLVGTVDGSTVYTRVLDGQTLRLELGAGVVLSSGLNVTGTAAGNLTETNTTLTTAGTLQAAYPAEPASFVAQAGVAGSNGHGRFSIDASGAWTYATGSAHDAFVGGQTYTDSFTVATADGTQQVITVTITGTDDAAVITGTRTAALTETNAAQSTGGTLSATDVDSSAAFVTKTDVAGSNDHGRFSIDATGVWSYRLNGAQDALVAGVVYTDSVTVATADGTPHVISVTITGTNDAAVITGASTVTLTEGNIVQSTGGTLNATDVDSSAAFVAQTAVAGNNGYGRFSIDAAGEWTYTMGSAHDAFVGGQAYTDSVTVATADGTQQVITVTIAGTNDAAVITGISTAALTESDAAQSTGGTLGATDVDSSAAFIARTGVAGSNGYGSFSIDAAGVWTYAMGGAHDAFVAGQTYTDSLTVATADGTQQDITVTITGTNDAAVITGTSTAALTETDAAQSTGGTLAATDLDSLAAFVAQTGAAGSNGHGTFSIDAAGLWSYSLNGAQDALVAGVVYTDSVAVATADGTQQIITVTITGTNDAAVITGTSTATLTESNAVQSAGGTLASTDVDSSPAFVAQTGAAGNNGYGSFSIDAAGVWTYTLGSAHDAFVGGQTYTDSLTVATADGTQQIITVTITGSNDAAVITGSSTAALTESDAAQGTGGTLSSTDVDGSAAFVAQTGVAGGNGYGTFSIDAAGVWMYTMTSAHDEFAGGQAYTDSLTVATADGTQQVITVTLTGTNDAAVITGSSTTSVTETDAAQSTGGTLAVSDVDSTASFVAQTNAAGSNGYGTFSIDAAGVWTYTITSAHDAFVAGQTYTDSLPVTTADGTQQIITVTITGTNDAAVITGTSAAALTETDAAQSTGGTLAATDVDSSAAFIAQTGVAGSNGHGSFSIDTAGVWTYTMGSAHDAFVAGQAYSDTLTVATSDGTQQVITVTITGTNDAAVITGASSAALTETDAAQSTGGTLSATDVDSSAAFVAQTGVAGNNGYGSFSIDTAGVWTYTMGSAHDAFVAGQTYTDSLTVATADGTLQVITVTITGTNDASVITGTSTAAPTETDAVQSIGGTLSATDVDSSAAFVAQTGVAGSNGYGTFSIDTAGVWTYTLTSAHDEFVGGQAYTDSLTVATADGTQQVITVTITGSNDAAVITGSSTAALTESDAAQGTGGTLSATDVDGSAAFVAQTGVAGSNGYGTFSIDAAGVWTYTMANAQDAFVDGQTYTDSLTVATADGTQQLITITLTGSNDAAVITGTSTAALTETHAAQSTGGTLSATDVDSAATFVAQTGVAGSSGYGSFSIDASGVWTYTMGSAHDAFVGGQSYTDSLTVATADGTQQVITVAIIGSNDAAVITGTSTAALTETDTAQSTGGTLAATDVDGSGAFVAQTGVAGSNGYGTFSIDAAGVWTYTMGTAHDEFVTGMAYSDSITVATADGTQQIITVTMTGTADTRTGTAGDDIYVVADANDVVVENPNEGNDEVRTTLANYALTANVEKLTFTGTANATGTGNGMDNVITGNVGNDLLDGGAGNDTLTGGQGNDVYIVDAAGDTVVEATSQGTDEVRTALASYTLSANVENLTMTGGSASGVGNTLDNLITGGTGDDSLYGLAGDDMLSGGDGNDLLDGGAGNDALSGGAGNDTYHVSATGDVVTEAASEGTDEVRTTLTSYTLGAYVENLTYTNPAFNGTGSAAFTGTGNALDNVITGGSGNDTLDGGAGNDTLIGNAGADTLVGGTGADAMTGGLGDDTYVVDDAGDTVTELGGGGSDTVRTALAVYTLGANVENLVFTGSADAIGTGNDEFNVLTGGSGNDSLSGGLGNDTLAGGAGNDLLDGGAATDTADYSAETNAVIASLATGAATDGSGGTDTYVSIENLTGGSGNDTLVGDAGANRLDGGLGNDSITGGAGNDTLIGGGGTDTVIYSASTGAVTVNLLAGTASDGLGSTDTLSGFENVQGGSGNDSLTGDNGDNLLAGNDGNDLLSGGAGNDTLQGGAGNDTLRGGAGNDSLDGGTQGNGSTDGDIADYSDQSAIVTANLATSTAAGTSIGTDTLINIEHLAGGSGNDVLTGDANANIIWGNAGNDTLNGGAGNDTLRGGAGNDSVDGGADIDTLSYSDINGPVIVNLGSTTHSVTVRVNSIDYAYNVLAGTSQGVSQAGSTAGTDTLANIENIVGSGGADILIGSAGDNFIDGADGGDTINGGDGNDTIIFDENDALVDGGGGTDTLLVRAGITTLDLTLVRDEVLQNLEIIDITDTGVQYVKLSDADIRAMTGGLATGTLIINGGAEDSVRLVGANWPTTGIPTEVIGSTTYNVYTYNGATLKVQAGITVGYIFNSDDTGQTSIGSSGSDVYSGNGGDDTFDAGGGDDDGDGGGGNDTLIGGAGNDTLQGDTGNDTLYGGDTANSTGSGNDTLDGGEGDDAIYGADGDDTLIGGTGNDLLDGGTGNDILSGGDGNDILIGGDGNDALDGGAGNDTLSAGEGNNSVDAGIGDDTVTAGSGNDVLDGSSGTDTVDYSEQTAPVIVNLATQTATGAGIGIDVLRNFENVIGGAGDDHITGTDGANVLVGGAGSDTLLAGAGNDNLLFDANDTRVDGGAGTDTLTIADNTPVDFTAISDDRFIGIEELDLTGHGVQEIQLNGADVLAFSDTTDTLKIHGDAGDKVTLSGNWVSTGTQPVSYNGGATQSYVKFTLSVGGSTATVLVDPAITLDIVYAGSATNDTLTGGEGADTVDGGGGNDTLDGGAGADTLTGGSGDDTLVYDEDDVLADGGTGTDTLLFRGSASGVVLDFGDLARPAAGGLRPTISGIEAINITGGGANTLVIDAASVLAMSDTDALDVLGNTGDQVFLVGSWVTGSTAGGYTTYTNGGATVRLQTAIAVSVVVDDPNGDGDSANPLPGATAGADVIRGLGGNDTLDGGAGADVLRGGAGDDTLVYDSADVVADGGDGTDTLRVSTNLNLNNVAGNTVTDIEVIDLVAGAGNFTLTATAANVAALNSSANVRIEGDAGDSVALLGNWAQGATAGGYTSYTLGGQTLTIAAAVVVAITYTGTALANAMTAGAGNQTLNALAGNDVLDGGAGNDMLLGGAGDDLLVYDADDAVVSGGVGSDTLQLQGTSRTLDLTEIANNVVTGIEKIDITGNGNNTLVANPDDIQALSDETDTLIVTGDVGDSVRLAGNWEARGSQLLAGVTYNKFIGYATDGTQVTVLGGLKMVKGDQIVGSSASETLTGSTGGDDIRGMGGDDTLIGGAGSDLMDGGDGDDVLIYDAADTRLAGGAGNDTLRVVTDGEIVDLQDPGRPAVGALRPTITGFETIDLNVTGGNYLILDEASLASSGASGGTVTIAGDANDVVFVDGTLTTGLILTGGVTQTALTRGTSGDDSIIGTTGQDAIKADAGNDTIDGGASADIIDAGAGNDLVHYDAADLRVFGGTGTDTLVIAVVDADGGITATANGTNSLAGDVDLTVAAGGVVKGFETLDLRGNGNQTVRLDEASVLALSDTDRVTVMGDLGDVLNLYGGWVAKGLESDADGRIYTVLQKGSATLQVVSEVTMKITNELGGSIAIGTSAADDVLVATNGGAITGDGDDLIRMNSMSFTGVDGGRGYDKVYFQFSGTINTPVLAPSSLTNIEEIDLAAGSATANKLVLSTQKLAEMTDADKTLVVKGTPGTDTIDIYGEWSDIATAPDAVLNGVTYKLLTSADGGKLYYTPGVVVTQINPTPQLSAFSFNYDDGATLVSAGIDKYAGWRVENAGDVNQDGIDDIIINQVGSAFVVFGTTSMNGQFDLNNLGSRGFTVSSVGSGDLVGLRDYIAYNQGLTGIGDINGDGIADMAAPVPGNQNQMNIIYGRTTWDNVDLTNTTTFASSAANGFRLNVDNFDQVGFTSIVGVGDINGDGYGDFAVANGWANGLQNGANTGKVYLMFGGAYGGDLTTNGMSTSRGVVISSDAANPLRLGNDVAGIGDVNGDGYDDVAIGGPGFDLPGPNGQQERSGSGYIVFGKADGWGNSVVVQRDNTAPTLRSDYNVGYAFPRDNATNVPLTQNPDLHTSFTETVVMGTGYVSLYNQATGALVERFDMATGLGSQGGKAMLGSWSTVANSSLQIFAFNPLTPSTSYYVTIDPTAIKDLAGNYFAGISSSTAWNFSTTGSALNDVNAPTLNANALLSFSGGSVNIATAGGSTGVFVAPTNTAANPPVFRLDFTFNENIKPYGTINVSQGGVVLESFDLQTGLGSRGGSVYYPGSGNAEGQSTTVYGLNFGTTFAGNTLTTVTLSGMQDLAGNAFNAGVAKSFTFTTAADSTGPVLTNAARLHTPVDDATGVSVENAIVFQSDETLQLGTSGSIQLRLTSSYNGTPVETFAWSGVQTAVNGVYTLTGDQGGVLTVNNKTVTLNPAANLTYNTGHDIYVAPGSLTDLSGNSATGYTAQGAFNFTTANGLVTVAGGNAVDGSLKVAITDNLEITFSETVAAGTGTPGTQFIKLWSNTGRLIESFDVADSDGTNGSQGGNVSFNGYKVVVNPGADLALAGGYYLTVDSQAIKSANAAVTTYFAGVSNTTTLDFSTEASVQIDPGQVNNDFGRLWAGQQIEGVGDVDGDGTPDFVVGSYQHSSDPNVPGGTAYGKYYLVFGQAGEWAPIQNIQQLMDAGRAVQIYGTATNNLTRIVEFGDINQDGFADLLLTAGGRYPDNDANPVDMAASNDGDVDAGAAFIVFGKARENWANRNSIDQLGEDGLEITGGLPQEQLGFSAASGDFNADGVIDMVFGMPVNHRDGYASGEAFVVNGGNYSDSFSAVGTTGNNTILGDFNANRISGQQGNDILYGLGGADILRGGAGNDTIGISDLNFALIDGGTGVDTLRFVGNGIHLDMTGYAGASLRSLEKVDLTGDGNNSLTINYIETVYLMERQLSSSYGTNVVMTVDGNAGDTLTLEGPWAVMGSDATYTTYALDGLYMKVDTDITRILSSWTVPYQGATIDLLALPAGFRSSTVTSSITLDTAQGQYISNIGDINNDGFADFAVRQDAVTGTNLLWYERREDVYAEAGGVWGWYPRLNQRALTVNSGEAFVVYGQAGGLGTVNLAAPVGGNAVKLTGSASANENLGSYLAGLGDINGDGVGDLVIGASQSSKTLTFNEGGEKSGSDPDGTNPTNSTARYQTAPGAPSQSLDWNNDSWASSAEGRQYFFLGGNNALTNKTGGAITTTTLANDFNASTVLPTTYNVASNLITDLPDRGPANAETNTTYTYTTTATLADGSFIGAAGAQLGSNWAPVSLGDVNGDGFDDFVTGVANGMRLVLGSASGWTGFDNTSNSWTQKLVTTNGNQSTSALASAGDVNGDGYQDFVMSWDGNGATIVFGKAGNTWNATTTLGSSTSASATVAASTFIAVESGLAINPTYTRGLGDINGDGYDDLLFAASATNDYSAKDNGGAYVLFGSASGWGSNLSLANLAASGKGFRLTGGVDFDYAGYNATQAGDVNGDGYNDFLLAAYGDDESSNGAGGANSGSAYLIFGKAGGWRDISLLEVQDFGVQLLGGANSAGSFWQALGDVDGDGLDDLSYSGNTGTSTLILYGNENFTSGINVGVQHITGLTGGALTATRGAALADTLIGNAGNDTLTGDGGRDVLLGGAGNDLLQVTGNAFFRIDGGTGIDTLRLNGNGAVDFTAIANTRVENIEIIQLGNGDQAVTLSGLDVLAMTGDTNTAVDNSAYQKGHVLVIDSDGGTDSLTLTGTWNQVATHQTVSGGGSYAVYQHGTDNIFAVVEDGLHA</sequence>
<keyword evidence="2" id="KW-0964">Secreted</keyword>
<feature type="region of interest" description="Disordered" evidence="6">
    <location>
        <begin position="476"/>
        <end position="506"/>
    </location>
</feature>
<feature type="domain" description="RapA2 cadherin-like" evidence="8">
    <location>
        <begin position="1693"/>
        <end position="1764"/>
    </location>
</feature>
<feature type="region of interest" description="Disordered" evidence="6">
    <location>
        <begin position="309"/>
        <end position="348"/>
    </location>
</feature>
<dbReference type="Gene3D" id="2.60.40.10">
    <property type="entry name" value="Immunoglobulins"/>
    <property type="match status" value="10"/>
</dbReference>
<evidence type="ECO:0000259" key="8">
    <source>
        <dbReference type="Pfam" id="PF17803"/>
    </source>
</evidence>
<feature type="compositionally biased region" description="Polar residues" evidence="6">
    <location>
        <begin position="5902"/>
        <end position="5912"/>
    </location>
</feature>
<feature type="domain" description="RapA2 cadherin-like" evidence="8">
    <location>
        <begin position="1188"/>
        <end position="1259"/>
    </location>
</feature>
<dbReference type="InterPro" id="IPR013783">
    <property type="entry name" value="Ig-like_fold"/>
</dbReference>
<dbReference type="SUPFAM" id="SSF51120">
    <property type="entry name" value="beta-Roll"/>
    <property type="match status" value="18"/>
</dbReference>
<keyword evidence="5" id="KW-0325">Glycoprotein</keyword>
<feature type="compositionally biased region" description="Polar residues" evidence="6">
    <location>
        <begin position="5884"/>
        <end position="5895"/>
    </location>
</feature>
<feature type="domain" description="RapA2 cadherin-like" evidence="8">
    <location>
        <begin position="1491"/>
        <end position="1562"/>
    </location>
</feature>
<dbReference type="Proteomes" id="UP001606300">
    <property type="component" value="Unassembled WGS sequence"/>
</dbReference>
<evidence type="ECO:0000259" key="7">
    <source>
        <dbReference type="Pfam" id="PF13205"/>
    </source>
</evidence>
<feature type="domain" description="RapA2 cadherin-like" evidence="8">
    <location>
        <begin position="987"/>
        <end position="1057"/>
    </location>
</feature>
<feature type="compositionally biased region" description="Polar residues" evidence="6">
    <location>
        <begin position="1"/>
        <end position="15"/>
    </location>
</feature>
<evidence type="ECO:0000256" key="3">
    <source>
        <dbReference type="ARBA" id="ARBA00022729"/>
    </source>
</evidence>
<keyword evidence="4" id="KW-0677">Repeat</keyword>
<feature type="domain" description="RapA2 cadherin-like" evidence="8">
    <location>
        <begin position="1593"/>
        <end position="1663"/>
    </location>
</feature>
<dbReference type="SUPFAM" id="SSF69318">
    <property type="entry name" value="Integrin alpha N-terminal domain"/>
    <property type="match status" value="4"/>
</dbReference>
<evidence type="ECO:0000313" key="10">
    <source>
        <dbReference type="Proteomes" id="UP001606300"/>
    </source>
</evidence>
<feature type="compositionally biased region" description="Low complexity" evidence="6">
    <location>
        <begin position="2720"/>
        <end position="2739"/>
    </location>
</feature>
<feature type="domain" description="RapA2 cadherin-like" evidence="8">
    <location>
        <begin position="885"/>
        <end position="956"/>
    </location>
</feature>
<evidence type="ECO:0000256" key="6">
    <source>
        <dbReference type="SAM" id="MobiDB-lite"/>
    </source>
</evidence>
<feature type="compositionally biased region" description="Low complexity" evidence="6">
    <location>
        <begin position="309"/>
        <end position="325"/>
    </location>
</feature>
<dbReference type="PROSITE" id="PS51470">
    <property type="entry name" value="FG_GAP"/>
    <property type="match status" value="1"/>
</dbReference>
<dbReference type="Pfam" id="PF13205">
    <property type="entry name" value="Big_5"/>
    <property type="match status" value="3"/>
</dbReference>
<reference evidence="9 10" key="1">
    <citation type="submission" date="2024-09" db="EMBL/GenBank/DDBJ databases">
        <title>Novel species of the genus Pelomonas and Roseateles isolated from streams.</title>
        <authorList>
            <person name="Lu H."/>
        </authorList>
    </citation>
    <scope>NUCLEOTIDE SEQUENCE [LARGE SCALE GENOMIC DNA]</scope>
    <source>
        <strain evidence="9 10">DC23W</strain>
    </source>
</reference>
<dbReference type="Pfam" id="PF17803">
    <property type="entry name" value="Cadherin_4"/>
    <property type="match status" value="13"/>
</dbReference>
<feature type="region of interest" description="Disordered" evidence="6">
    <location>
        <begin position="3225"/>
        <end position="3266"/>
    </location>
</feature>
<dbReference type="Gene3D" id="2.130.10.130">
    <property type="entry name" value="Integrin alpha, N-terminal"/>
    <property type="match status" value="6"/>
</dbReference>
<dbReference type="Gene3D" id="2.150.10.10">
    <property type="entry name" value="Serralysin-like metalloprotease, C-terminal"/>
    <property type="match status" value="14"/>
</dbReference>
<dbReference type="InterPro" id="IPR013517">
    <property type="entry name" value="FG-GAP"/>
</dbReference>
<feature type="domain" description="RapA2 cadherin-like" evidence="8">
    <location>
        <begin position="1290"/>
        <end position="1360"/>
    </location>
</feature>
<evidence type="ECO:0000313" key="9">
    <source>
        <dbReference type="EMBL" id="MFG6413489.1"/>
    </source>
</evidence>
<feature type="region of interest" description="Disordered" evidence="6">
    <location>
        <begin position="2706"/>
        <end position="2779"/>
    </location>
</feature>
<dbReference type="PANTHER" id="PTHR38340:SF1">
    <property type="entry name" value="S-LAYER PROTEIN"/>
    <property type="match status" value="1"/>
</dbReference>
<feature type="compositionally biased region" description="Polar residues" evidence="6">
    <location>
        <begin position="3141"/>
        <end position="3150"/>
    </location>
</feature>
<feature type="region of interest" description="Disordered" evidence="6">
    <location>
        <begin position="3475"/>
        <end position="3506"/>
    </location>
</feature>
<dbReference type="EMBL" id="JBIGHY010000002">
    <property type="protein sequence ID" value="MFG6413489.1"/>
    <property type="molecule type" value="Genomic_DNA"/>
</dbReference>
<feature type="region of interest" description="Disordered" evidence="6">
    <location>
        <begin position="1"/>
        <end position="55"/>
    </location>
</feature>
<dbReference type="NCBIfam" id="TIGR01965">
    <property type="entry name" value="VCBS_repeat"/>
    <property type="match status" value="14"/>
</dbReference>
<feature type="domain" description="RapA2 cadherin-like" evidence="8">
    <location>
        <begin position="1391"/>
        <end position="1461"/>
    </location>
</feature>
<feature type="compositionally biased region" description="Pro residues" evidence="6">
    <location>
        <begin position="326"/>
        <end position="348"/>
    </location>
</feature>
<dbReference type="PANTHER" id="PTHR38340">
    <property type="entry name" value="S-LAYER PROTEIN"/>
    <property type="match status" value="1"/>
</dbReference>
<feature type="domain" description="SbsA Ig-like" evidence="7">
    <location>
        <begin position="4774"/>
        <end position="4893"/>
    </location>
</feature>
<dbReference type="SMART" id="SM00191">
    <property type="entry name" value="Int_alpha"/>
    <property type="match status" value="12"/>
</dbReference>
<accession>A0ABW7EJ57</accession>
<dbReference type="InterPro" id="IPR010221">
    <property type="entry name" value="VCBS_dom"/>
</dbReference>
<dbReference type="Pfam" id="PF00353">
    <property type="entry name" value="HemolysinCabind"/>
    <property type="match status" value="23"/>
</dbReference>
<feature type="domain" description="RapA2 cadherin-like" evidence="8">
    <location>
        <begin position="1794"/>
        <end position="1865"/>
    </location>
</feature>
<dbReference type="RefSeq" id="WP_394469571.1">
    <property type="nucleotide sequence ID" value="NZ_JBIGHY010000002.1"/>
</dbReference>
<feature type="compositionally biased region" description="Gly residues" evidence="6">
    <location>
        <begin position="3477"/>
        <end position="3498"/>
    </location>
</feature>
<dbReference type="InterPro" id="IPR001343">
    <property type="entry name" value="Hemolysn_Ca-bd"/>
</dbReference>
<protein>
    <submittedName>
        <fullName evidence="9">VCBS domain-containing protein</fullName>
    </submittedName>
</protein>
<evidence type="ECO:0000256" key="5">
    <source>
        <dbReference type="ARBA" id="ARBA00023180"/>
    </source>
</evidence>
<feature type="compositionally biased region" description="Low complexity" evidence="6">
    <location>
        <begin position="24"/>
        <end position="50"/>
    </location>
</feature>
<feature type="domain" description="RapA2 cadherin-like" evidence="8">
    <location>
        <begin position="1895"/>
        <end position="1966"/>
    </location>
</feature>
<dbReference type="Pfam" id="PF01839">
    <property type="entry name" value="FG-GAP"/>
    <property type="match status" value="1"/>
</dbReference>
<gene>
    <name evidence="9" type="ORF">ACG02S_06210</name>
</gene>
<comment type="subcellular location">
    <subcellularLocation>
        <location evidence="1">Secreted</location>
    </subcellularLocation>
</comment>
<feature type="domain" description="SbsA Ig-like" evidence="7">
    <location>
        <begin position="5185"/>
        <end position="5307"/>
    </location>
</feature>
<feature type="compositionally biased region" description="Gly residues" evidence="6">
    <location>
        <begin position="3127"/>
        <end position="3139"/>
    </location>
</feature>